<evidence type="ECO:0000256" key="1">
    <source>
        <dbReference type="SAM" id="MobiDB-lite"/>
    </source>
</evidence>
<gene>
    <name evidence="2" type="primary">RvY_04708-1</name>
    <name evidence="2" type="synonym">RvY_04708.1</name>
    <name evidence="2" type="ORF">RvY_04708</name>
</gene>
<accession>A0A1D1USK6</accession>
<name>A0A1D1USK6_RAMVA</name>
<evidence type="ECO:0000313" key="3">
    <source>
        <dbReference type="Proteomes" id="UP000186922"/>
    </source>
</evidence>
<dbReference type="EMBL" id="BDGG01000002">
    <property type="protein sequence ID" value="GAU92659.1"/>
    <property type="molecule type" value="Genomic_DNA"/>
</dbReference>
<dbReference type="Proteomes" id="UP000186922">
    <property type="component" value="Unassembled WGS sequence"/>
</dbReference>
<reference evidence="2 3" key="1">
    <citation type="journal article" date="2016" name="Nat. Commun.">
        <title>Extremotolerant tardigrade genome and improved radiotolerance of human cultured cells by tardigrade-unique protein.</title>
        <authorList>
            <person name="Hashimoto T."/>
            <person name="Horikawa D.D."/>
            <person name="Saito Y."/>
            <person name="Kuwahara H."/>
            <person name="Kozuka-Hata H."/>
            <person name="Shin-I T."/>
            <person name="Minakuchi Y."/>
            <person name="Ohishi K."/>
            <person name="Motoyama A."/>
            <person name="Aizu T."/>
            <person name="Enomoto A."/>
            <person name="Kondo K."/>
            <person name="Tanaka S."/>
            <person name="Hara Y."/>
            <person name="Koshikawa S."/>
            <person name="Sagara H."/>
            <person name="Miura T."/>
            <person name="Yokobori S."/>
            <person name="Miyagawa K."/>
            <person name="Suzuki Y."/>
            <person name="Kubo T."/>
            <person name="Oyama M."/>
            <person name="Kohara Y."/>
            <person name="Fujiyama A."/>
            <person name="Arakawa K."/>
            <person name="Katayama T."/>
            <person name="Toyoda A."/>
            <person name="Kunieda T."/>
        </authorList>
    </citation>
    <scope>NUCLEOTIDE SEQUENCE [LARGE SCALE GENOMIC DNA]</scope>
    <source>
        <strain evidence="2 3">YOKOZUNA-1</strain>
    </source>
</reference>
<sequence length="186" mass="21120">MSLPSASGASAEFMSQPLPRTRPLERSYQDGNVFTGQIFDQDIDNWHVELTGRRKLQDEVFGCVAHFIRGVKHCFGRYVRIKGVAPDTVLQSSPRKRMLSSSDGEIDHLASEHACLLQGFPKPCHGYVTMRHFDHGRSVDCLIERFLGLFTSALRNSLEHRPLDNCHHMIAKRQEIRDMAKSGSRE</sequence>
<feature type="region of interest" description="Disordered" evidence="1">
    <location>
        <begin position="1"/>
        <end position="26"/>
    </location>
</feature>
<keyword evidence="3" id="KW-1185">Reference proteome</keyword>
<dbReference type="AlphaFoldDB" id="A0A1D1USK6"/>
<comment type="caution">
    <text evidence="2">The sequence shown here is derived from an EMBL/GenBank/DDBJ whole genome shotgun (WGS) entry which is preliminary data.</text>
</comment>
<organism evidence="2 3">
    <name type="scientific">Ramazzottius varieornatus</name>
    <name type="common">Water bear</name>
    <name type="synonym">Tardigrade</name>
    <dbReference type="NCBI Taxonomy" id="947166"/>
    <lineage>
        <taxon>Eukaryota</taxon>
        <taxon>Metazoa</taxon>
        <taxon>Ecdysozoa</taxon>
        <taxon>Tardigrada</taxon>
        <taxon>Eutardigrada</taxon>
        <taxon>Parachela</taxon>
        <taxon>Hypsibioidea</taxon>
        <taxon>Ramazzottiidae</taxon>
        <taxon>Ramazzottius</taxon>
    </lineage>
</organism>
<evidence type="ECO:0000313" key="2">
    <source>
        <dbReference type="EMBL" id="GAU92659.1"/>
    </source>
</evidence>
<protein>
    <submittedName>
        <fullName evidence="2">Uncharacterized protein</fullName>
    </submittedName>
</protein>
<proteinExistence type="predicted"/>